<accession>A0A1V6TZI3</accession>
<evidence type="ECO:0000313" key="2">
    <source>
        <dbReference type="Proteomes" id="UP000191285"/>
    </source>
</evidence>
<name>A0A1V6TZI3_9EURO</name>
<dbReference type="OrthoDB" id="2740448at2759"/>
<reference evidence="2" key="1">
    <citation type="journal article" date="2017" name="Nat. Microbiol.">
        <title>Global analysis of biosynthetic gene clusters reveals vast potential of secondary metabolite production in Penicillium species.</title>
        <authorList>
            <person name="Nielsen J.C."/>
            <person name="Grijseels S."/>
            <person name="Prigent S."/>
            <person name="Ji B."/>
            <person name="Dainat J."/>
            <person name="Nielsen K.F."/>
            <person name="Frisvad J.C."/>
            <person name="Workman M."/>
            <person name="Nielsen J."/>
        </authorList>
    </citation>
    <scope>NUCLEOTIDE SEQUENCE [LARGE SCALE GENOMIC DNA]</scope>
    <source>
        <strain evidence="2">IBT 24891</strain>
    </source>
</reference>
<keyword evidence="2" id="KW-1185">Reference proteome</keyword>
<comment type="caution">
    <text evidence="1">The sequence shown here is derived from an EMBL/GenBank/DDBJ whole genome shotgun (WGS) entry which is preliminary data.</text>
</comment>
<evidence type="ECO:0008006" key="3">
    <source>
        <dbReference type="Google" id="ProtNLM"/>
    </source>
</evidence>
<gene>
    <name evidence="1" type="ORF">PENSTE_c001G09717</name>
</gene>
<sequence>MKRREFLAVAANTKKLEMIAFSVSRFNRPNEFLDSMQSDCSSETDHRDYVDNGIVLSDAIRRLERLEAYCAFDKAVDSGKHLLNPPSGSSFVSETSASISAKPSMLKSPIVRGSSPNCIERIQNRFKISLNVSSYLGLIESRYLRNKDCTNSISAAMERIEHLPATASNDLPVTPEMPRSLANSLIHNYYESCRFKGFKIPLEKSFLISIPDLKNNPHVQLDYTSQIIYHAVLVQGILLDPECQTGIVCTIGNLYRACRALIPDWLDTIQTNFANLFGAFLMASMPTDFNVK</sequence>
<protein>
    <recommendedName>
        <fullName evidence="3">Transcription factor domain-containing protein</fullName>
    </recommendedName>
</protein>
<proteinExistence type="predicted"/>
<dbReference type="Proteomes" id="UP000191285">
    <property type="component" value="Unassembled WGS sequence"/>
</dbReference>
<dbReference type="AlphaFoldDB" id="A0A1V6TZI3"/>
<dbReference type="STRING" id="303698.A0A1V6TZI3"/>
<dbReference type="EMBL" id="MLKD01000001">
    <property type="protein sequence ID" value="OQE31360.1"/>
    <property type="molecule type" value="Genomic_DNA"/>
</dbReference>
<organism evidence="1 2">
    <name type="scientific">Penicillium steckii</name>
    <dbReference type="NCBI Taxonomy" id="303698"/>
    <lineage>
        <taxon>Eukaryota</taxon>
        <taxon>Fungi</taxon>
        <taxon>Dikarya</taxon>
        <taxon>Ascomycota</taxon>
        <taxon>Pezizomycotina</taxon>
        <taxon>Eurotiomycetes</taxon>
        <taxon>Eurotiomycetidae</taxon>
        <taxon>Eurotiales</taxon>
        <taxon>Aspergillaceae</taxon>
        <taxon>Penicillium</taxon>
    </lineage>
</organism>
<evidence type="ECO:0000313" key="1">
    <source>
        <dbReference type="EMBL" id="OQE31360.1"/>
    </source>
</evidence>